<keyword evidence="4 10" id="KW-0812">Transmembrane</keyword>
<keyword evidence="9 10" id="KW-0472">Membrane</keyword>
<dbReference type="Proteomes" id="UP000051952">
    <property type="component" value="Unassembled WGS sequence"/>
</dbReference>
<dbReference type="FunFam" id="1.50.40.10:FF:000046">
    <property type="entry name" value="Phosphate carrier protein, mitochondrial"/>
    <property type="match status" value="1"/>
</dbReference>
<dbReference type="SUPFAM" id="SSF103506">
    <property type="entry name" value="Mitochondrial carrier"/>
    <property type="match status" value="1"/>
</dbReference>
<dbReference type="EMBL" id="CYKH01001125">
    <property type="protein sequence ID" value="CUG84619.1"/>
    <property type="molecule type" value="Genomic_DNA"/>
</dbReference>
<dbReference type="InterPro" id="IPR023395">
    <property type="entry name" value="MCP_dom_sf"/>
</dbReference>
<dbReference type="PRINTS" id="PR00926">
    <property type="entry name" value="MITOCARRIER"/>
</dbReference>
<evidence type="ECO:0000256" key="2">
    <source>
        <dbReference type="ARBA" id="ARBA00006375"/>
    </source>
</evidence>
<dbReference type="PROSITE" id="PS50920">
    <property type="entry name" value="SOLCAR"/>
    <property type="match status" value="3"/>
</dbReference>
<dbReference type="PANTHER" id="PTHR45671:SF28">
    <property type="entry name" value="CARRIER PROTEIN, PUTATIVE-RELATED"/>
    <property type="match status" value="1"/>
</dbReference>
<dbReference type="AlphaFoldDB" id="A0A0S4JBC4"/>
<feature type="repeat" description="Solcar" evidence="10">
    <location>
        <begin position="75"/>
        <end position="164"/>
    </location>
</feature>
<sequence length="388" mass="43356">MPEATKEKVLNTPTAVHIPSDHHHSDDMLQRTDAEKSCWSTFVYTMFLALSFCALLLYNQWTLQWSNPIRMHTFEYFVVCMIGGALSGAVPHTLLTPMDLIKCRVQVGEYANSAEGFHNIHVLEAKRSWAVSIPLLYRGWAPTVLGYAIQGSLKFGLYEVFKFVFDGSIFSHEFAAAHRVTVYLFASSTAEFLADIPLAPWEAVKVKMQTTRTYPPKLNIVVPRMWAAEHMNAFFKGLVPLWLRQIPYTMVKFTSFEKIAEFLFIVFVSTPKESTPKHIQIAVSLTAGFLAGVLCAIVSHPADTVVSKLNQRTEKAGSSLWQFVAQLGCRDLWKGLLVRVVYIGTLTAIQWVIYDSFKVSVGLPTTGGAKPTPAPFAILSRKADGILD</sequence>
<organism evidence="13 14">
    <name type="scientific">Bodo saltans</name>
    <name type="common">Flagellated protozoan</name>
    <dbReference type="NCBI Taxonomy" id="75058"/>
    <lineage>
        <taxon>Eukaryota</taxon>
        <taxon>Discoba</taxon>
        <taxon>Euglenozoa</taxon>
        <taxon>Kinetoplastea</taxon>
        <taxon>Metakinetoplastina</taxon>
        <taxon>Eubodonida</taxon>
        <taxon>Bodonidae</taxon>
        <taxon>Bodo</taxon>
    </lineage>
</organism>
<evidence type="ECO:0000256" key="12">
    <source>
        <dbReference type="SAM" id="Phobius"/>
    </source>
</evidence>
<comment type="similarity">
    <text evidence="2 11">Belongs to the mitochondrial carrier (TC 2.A.29) family.</text>
</comment>
<evidence type="ECO:0000313" key="14">
    <source>
        <dbReference type="Proteomes" id="UP000051952"/>
    </source>
</evidence>
<evidence type="ECO:0000256" key="3">
    <source>
        <dbReference type="ARBA" id="ARBA00022448"/>
    </source>
</evidence>
<feature type="transmembrane region" description="Helical" evidence="12">
    <location>
        <begin position="73"/>
        <end position="95"/>
    </location>
</feature>
<gene>
    <name evidence="13" type="ORF">BSAL_06165</name>
</gene>
<dbReference type="OMA" id="IYAQCKT"/>
<dbReference type="InterPro" id="IPR044677">
    <property type="entry name" value="SLC25A3/Pic2/Mir1-like"/>
</dbReference>
<dbReference type="OrthoDB" id="427452at2759"/>
<evidence type="ECO:0000256" key="4">
    <source>
        <dbReference type="ARBA" id="ARBA00022692"/>
    </source>
</evidence>
<evidence type="ECO:0000256" key="9">
    <source>
        <dbReference type="ARBA" id="ARBA00023136"/>
    </source>
</evidence>
<evidence type="ECO:0000256" key="5">
    <source>
        <dbReference type="ARBA" id="ARBA00022737"/>
    </source>
</evidence>
<dbReference type="GO" id="GO:0005743">
    <property type="term" value="C:mitochondrial inner membrane"/>
    <property type="evidence" value="ECO:0007669"/>
    <property type="project" value="UniProtKB-SubCell"/>
</dbReference>
<evidence type="ECO:0000256" key="1">
    <source>
        <dbReference type="ARBA" id="ARBA00004448"/>
    </source>
</evidence>
<evidence type="ECO:0000313" key="13">
    <source>
        <dbReference type="EMBL" id="CUG84619.1"/>
    </source>
</evidence>
<name>A0A0S4JBC4_BODSA</name>
<evidence type="ECO:0000256" key="8">
    <source>
        <dbReference type="ARBA" id="ARBA00023128"/>
    </source>
</evidence>
<evidence type="ECO:0000256" key="6">
    <source>
        <dbReference type="ARBA" id="ARBA00022792"/>
    </source>
</evidence>
<feature type="repeat" description="Solcar" evidence="10">
    <location>
        <begin position="178"/>
        <end position="262"/>
    </location>
</feature>
<keyword evidence="3 11" id="KW-0813">Transport</keyword>
<feature type="transmembrane region" description="Helical" evidence="12">
    <location>
        <begin position="336"/>
        <end position="354"/>
    </location>
</feature>
<protein>
    <submittedName>
        <fullName evidence="13">Mitochondrial carrier protein, putative</fullName>
    </submittedName>
</protein>
<reference evidence="14" key="1">
    <citation type="submission" date="2015-09" db="EMBL/GenBank/DDBJ databases">
        <authorList>
            <consortium name="Pathogen Informatics"/>
        </authorList>
    </citation>
    <scope>NUCLEOTIDE SEQUENCE [LARGE SCALE GENOMIC DNA]</scope>
    <source>
        <strain evidence="14">Lake Konstanz</strain>
    </source>
</reference>
<comment type="subcellular location">
    <subcellularLocation>
        <location evidence="1">Mitochondrion inner membrane</location>
        <topology evidence="1">Multi-pass membrane protein</topology>
    </subcellularLocation>
</comment>
<keyword evidence="8" id="KW-0496">Mitochondrion</keyword>
<keyword evidence="7 12" id="KW-1133">Transmembrane helix</keyword>
<accession>A0A0S4JBC4</accession>
<dbReference type="GO" id="GO:1990547">
    <property type="term" value="P:mitochondrial phosphate ion transmembrane transport"/>
    <property type="evidence" value="ECO:0007669"/>
    <property type="project" value="InterPro"/>
</dbReference>
<proteinExistence type="inferred from homology"/>
<keyword evidence="5" id="KW-0677">Repeat</keyword>
<evidence type="ECO:0000256" key="7">
    <source>
        <dbReference type="ARBA" id="ARBA00022989"/>
    </source>
</evidence>
<dbReference type="InterPro" id="IPR002067">
    <property type="entry name" value="MCP"/>
</dbReference>
<dbReference type="Pfam" id="PF00153">
    <property type="entry name" value="Mito_carr"/>
    <property type="match status" value="3"/>
</dbReference>
<dbReference type="PANTHER" id="PTHR45671">
    <property type="entry name" value="SOLUTE CARRIER FAMILY 25 (MITOCHONDRIAL CARRIER PHOSPHATE CARRIER), MEMBER 3, LIKE-RELATED-RELATED"/>
    <property type="match status" value="1"/>
</dbReference>
<dbReference type="VEuPathDB" id="TriTrypDB:BSAL_06165"/>
<keyword evidence="6" id="KW-0999">Mitochondrion inner membrane</keyword>
<keyword evidence="14" id="KW-1185">Reference proteome</keyword>
<dbReference type="Gene3D" id="1.50.40.10">
    <property type="entry name" value="Mitochondrial carrier domain"/>
    <property type="match status" value="2"/>
</dbReference>
<evidence type="ECO:0000256" key="11">
    <source>
        <dbReference type="RuleBase" id="RU000488"/>
    </source>
</evidence>
<feature type="repeat" description="Solcar" evidence="10">
    <location>
        <begin position="279"/>
        <end position="360"/>
    </location>
</feature>
<feature type="transmembrane region" description="Helical" evidence="12">
    <location>
        <begin position="38"/>
        <end position="61"/>
    </location>
</feature>
<dbReference type="GO" id="GO:0005315">
    <property type="term" value="F:phosphate transmembrane transporter activity"/>
    <property type="evidence" value="ECO:0007669"/>
    <property type="project" value="InterPro"/>
</dbReference>
<dbReference type="InterPro" id="IPR018108">
    <property type="entry name" value="MCP_transmembrane"/>
</dbReference>
<evidence type="ECO:0000256" key="10">
    <source>
        <dbReference type="PROSITE-ProRule" id="PRU00282"/>
    </source>
</evidence>